<evidence type="ECO:0000313" key="6">
    <source>
        <dbReference type="Proteomes" id="UP000663829"/>
    </source>
</evidence>
<dbReference type="Proteomes" id="UP000663829">
    <property type="component" value="Unassembled WGS sequence"/>
</dbReference>
<dbReference type="Proteomes" id="UP000677228">
    <property type="component" value="Unassembled WGS sequence"/>
</dbReference>
<dbReference type="Proteomes" id="UP000682733">
    <property type="component" value="Unassembled WGS sequence"/>
</dbReference>
<gene>
    <name evidence="3" type="ORF">GPM918_LOCUS25451</name>
    <name evidence="2" type="ORF">OVA965_LOCUS21409</name>
    <name evidence="5" type="ORF">SRO942_LOCUS25457</name>
    <name evidence="4" type="ORF">TMI583_LOCUS22051</name>
</gene>
<reference evidence="3" key="1">
    <citation type="submission" date="2021-02" db="EMBL/GenBank/DDBJ databases">
        <authorList>
            <person name="Nowell W R."/>
        </authorList>
    </citation>
    <scope>NUCLEOTIDE SEQUENCE</scope>
</reference>
<feature type="region of interest" description="Disordered" evidence="1">
    <location>
        <begin position="1"/>
        <end position="20"/>
    </location>
</feature>
<protein>
    <recommendedName>
        <fullName evidence="7">DDE Tnp4 domain-containing protein</fullName>
    </recommendedName>
</protein>
<organism evidence="3 6">
    <name type="scientific">Didymodactylos carnosus</name>
    <dbReference type="NCBI Taxonomy" id="1234261"/>
    <lineage>
        <taxon>Eukaryota</taxon>
        <taxon>Metazoa</taxon>
        <taxon>Spiralia</taxon>
        <taxon>Gnathifera</taxon>
        <taxon>Rotifera</taxon>
        <taxon>Eurotatoria</taxon>
        <taxon>Bdelloidea</taxon>
        <taxon>Philodinida</taxon>
        <taxon>Philodinidae</taxon>
        <taxon>Didymodactylos</taxon>
    </lineage>
</organism>
<accession>A0A814YZ27</accession>
<dbReference type="OrthoDB" id="6088966at2759"/>
<dbReference type="Proteomes" id="UP000681722">
    <property type="component" value="Unassembled WGS sequence"/>
</dbReference>
<dbReference type="EMBL" id="CAJOBA010029206">
    <property type="protein sequence ID" value="CAF3949459.1"/>
    <property type="molecule type" value="Genomic_DNA"/>
</dbReference>
<comment type="caution">
    <text evidence="3">The sequence shown here is derived from an EMBL/GenBank/DDBJ whole genome shotgun (WGS) entry which is preliminary data.</text>
</comment>
<name>A0A814YZ27_9BILA</name>
<evidence type="ECO:0000313" key="4">
    <source>
        <dbReference type="EMBL" id="CAF3949459.1"/>
    </source>
</evidence>
<sequence length="290" mass="32742">MRSWRRAAGDEKHDGEGVTRRAITGVRGGTGARCCPQHMINRRLTREAIDRLRPHYIRRISLSCGDILGLFAKVTIMMNNEKRFNFDDMMKLVNEDNYNLTGLSKEQFDHLMTMLSTLNLRNSPYRSNRTAVAYLLAKMRLGISNRVLASVFQLPSKRSVSSAIGSTRKHDTTAFARQLMANGDPDTAILVADGTSIYIQDDIFVVDRGFRNCVGVMHALGLRIAMPLFLRKTRQLKIYLSIACALINCYKSEVLKSKPGDIESSKEMLELVNKPNLVQQVMLSNMLPEK</sequence>
<evidence type="ECO:0008006" key="7">
    <source>
        <dbReference type="Google" id="ProtNLM"/>
    </source>
</evidence>
<evidence type="ECO:0000313" key="5">
    <source>
        <dbReference type="EMBL" id="CAF3999043.1"/>
    </source>
</evidence>
<evidence type="ECO:0000256" key="1">
    <source>
        <dbReference type="SAM" id="MobiDB-lite"/>
    </source>
</evidence>
<proteinExistence type="predicted"/>
<dbReference type="EMBL" id="CAJNOQ010009885">
    <property type="protein sequence ID" value="CAF1236701.1"/>
    <property type="molecule type" value="Genomic_DNA"/>
</dbReference>
<dbReference type="EMBL" id="CAJOBC010009891">
    <property type="protein sequence ID" value="CAF3999043.1"/>
    <property type="molecule type" value="Genomic_DNA"/>
</dbReference>
<evidence type="ECO:0000313" key="3">
    <source>
        <dbReference type="EMBL" id="CAF1236701.1"/>
    </source>
</evidence>
<dbReference type="AlphaFoldDB" id="A0A814YZ27"/>
<feature type="compositionally biased region" description="Basic and acidic residues" evidence="1">
    <location>
        <begin position="7"/>
        <end position="19"/>
    </location>
</feature>
<keyword evidence="6" id="KW-1185">Reference proteome</keyword>
<dbReference type="EMBL" id="CAJNOK010011722">
    <property type="protein sequence ID" value="CAF1146959.1"/>
    <property type="molecule type" value="Genomic_DNA"/>
</dbReference>
<evidence type="ECO:0000313" key="2">
    <source>
        <dbReference type="EMBL" id="CAF1146959.1"/>
    </source>
</evidence>